<feature type="compositionally biased region" description="Basic and acidic residues" evidence="1">
    <location>
        <begin position="263"/>
        <end position="275"/>
    </location>
</feature>
<feature type="region of interest" description="Disordered" evidence="1">
    <location>
        <begin position="453"/>
        <end position="476"/>
    </location>
</feature>
<name>A0A6J8ANJ0_MYTCO</name>
<reference evidence="2 3" key="1">
    <citation type="submission" date="2020-06" db="EMBL/GenBank/DDBJ databases">
        <authorList>
            <person name="Li R."/>
            <person name="Bekaert M."/>
        </authorList>
    </citation>
    <scope>NUCLEOTIDE SEQUENCE [LARGE SCALE GENOMIC DNA]</scope>
    <source>
        <strain evidence="3">wild</strain>
    </source>
</reference>
<sequence length="843" mass="96702">MAQSYPLHIHEYPLHYIDLKYLPESALEELADILDVPGIVCMELFAEMINREHENKLGLHTSRVQAFRYQVGQRPTKILFRHLMALGISIGQVQYVLDEMGAATRHIFRKYYNDCIQMFSHDMAHPSTSTGQASENNCTCTGCEERNAHDLYYQRYVAERYLSSLSNNRRPDGQRQYDPNNQRYVAEGNPTSRTIPHPTSRRSDGQRQNDPNNQRYIAERDPTSRTNQNPTSRRPDGQRQNDPNNQRYVAERSPTSRTNQNNRRPERQRQNIYRHENTDLLRYEGRLPHNAQPSQRENLHAHSLQQNAQPEQREIELDWIHPSECDCECGDTNCKECEERRLLDPDETTVLSSYPRREYRNKTTTMRRSNNLSSRTTGHMPVNDEMNINDIQTDYVSYSENPSSSFCLRACPDGNSHSSMKSSITSKHACSNTDTLKCTCKKPPVCTCRKKEVHLHKQMSQPSSSSSGDNRKRLSTPDETLYASEIDSSRLSVPSISDSDPNLCPNLGDRRTTLDQSGKNIFISYTDDAKADVIILAGEIKRQGHSVNTDLHKESFVSAKNQGFVSEKDQYTWLRNRYTHADYIIICSSKGYIEAINMDKVQSYGIACPQKRRGSHDAPQDLSLPNPVQPNQNAEANDIQVVTLVPKPIGLLERYEKKSVWIIGSSNVKHAFTHAHTTSDGINLGLKRENCTISWQGKHIFLSYTDDAKADVINLAGEIKRQGHSVNTDLPRECFVLAKNQGFVSEQDQYTWLRNRYTNADYIIICSSKGYNEATNLDKGCPNPHYLNARFIFELIMQDPRKSEKIIEIFFQNTNVNDKLCLPFTRKFILPNQMASLSNQIRR</sequence>
<gene>
    <name evidence="2" type="ORF">MCOR_8766</name>
</gene>
<feature type="region of interest" description="Disordered" evidence="1">
    <location>
        <begin position="362"/>
        <end position="385"/>
    </location>
</feature>
<feature type="region of interest" description="Disordered" evidence="1">
    <location>
        <begin position="290"/>
        <end position="311"/>
    </location>
</feature>
<dbReference type="EMBL" id="CACVKT020001608">
    <property type="protein sequence ID" value="CAC5369639.1"/>
    <property type="molecule type" value="Genomic_DNA"/>
</dbReference>
<dbReference type="OrthoDB" id="6141700at2759"/>
<dbReference type="AlphaFoldDB" id="A0A6J8ANJ0"/>
<feature type="compositionally biased region" description="Polar residues" evidence="1">
    <location>
        <begin position="362"/>
        <end position="377"/>
    </location>
</feature>
<keyword evidence="3" id="KW-1185">Reference proteome</keyword>
<dbReference type="Proteomes" id="UP000507470">
    <property type="component" value="Unassembled WGS sequence"/>
</dbReference>
<feature type="region of interest" description="Disordered" evidence="1">
    <location>
        <begin position="164"/>
        <end position="275"/>
    </location>
</feature>
<evidence type="ECO:0000313" key="2">
    <source>
        <dbReference type="EMBL" id="CAC5369639.1"/>
    </source>
</evidence>
<evidence type="ECO:0000313" key="3">
    <source>
        <dbReference type="Proteomes" id="UP000507470"/>
    </source>
</evidence>
<feature type="compositionally biased region" description="Polar residues" evidence="1">
    <location>
        <begin position="177"/>
        <end position="194"/>
    </location>
</feature>
<organism evidence="2 3">
    <name type="scientific">Mytilus coruscus</name>
    <name type="common">Sea mussel</name>
    <dbReference type="NCBI Taxonomy" id="42192"/>
    <lineage>
        <taxon>Eukaryota</taxon>
        <taxon>Metazoa</taxon>
        <taxon>Spiralia</taxon>
        <taxon>Lophotrochozoa</taxon>
        <taxon>Mollusca</taxon>
        <taxon>Bivalvia</taxon>
        <taxon>Autobranchia</taxon>
        <taxon>Pteriomorphia</taxon>
        <taxon>Mytilida</taxon>
        <taxon>Mytiloidea</taxon>
        <taxon>Mytilidae</taxon>
        <taxon>Mytilinae</taxon>
        <taxon>Mytilus</taxon>
    </lineage>
</organism>
<feature type="compositionally biased region" description="Polar residues" evidence="1">
    <location>
        <begin position="240"/>
        <end position="258"/>
    </location>
</feature>
<accession>A0A6J8ANJ0</accession>
<protein>
    <recommendedName>
        <fullName evidence="4">SEFIR domain-containing protein</fullName>
    </recommendedName>
</protein>
<evidence type="ECO:0000256" key="1">
    <source>
        <dbReference type="SAM" id="MobiDB-lite"/>
    </source>
</evidence>
<evidence type="ECO:0008006" key="4">
    <source>
        <dbReference type="Google" id="ProtNLM"/>
    </source>
</evidence>
<proteinExistence type="predicted"/>